<dbReference type="SUPFAM" id="SSF110849">
    <property type="entry name" value="ParB/Sulfiredoxin"/>
    <property type="match status" value="1"/>
</dbReference>
<evidence type="ECO:0000256" key="4">
    <source>
        <dbReference type="ARBA" id="ARBA00022840"/>
    </source>
</evidence>
<keyword evidence="7 11" id="KW-1015">Disulfide bond</keyword>
<reference evidence="13 14" key="1">
    <citation type="journal article" date="2018" name="Nat. Ecol. Evol.">
        <title>Pezizomycetes genomes reveal the molecular basis of ectomycorrhizal truffle lifestyle.</title>
        <authorList>
            <person name="Murat C."/>
            <person name="Payen T."/>
            <person name="Noel B."/>
            <person name="Kuo A."/>
            <person name="Morin E."/>
            <person name="Chen J."/>
            <person name="Kohler A."/>
            <person name="Krizsan K."/>
            <person name="Balestrini R."/>
            <person name="Da Silva C."/>
            <person name="Montanini B."/>
            <person name="Hainaut M."/>
            <person name="Levati E."/>
            <person name="Barry K.W."/>
            <person name="Belfiori B."/>
            <person name="Cichocki N."/>
            <person name="Clum A."/>
            <person name="Dockter R.B."/>
            <person name="Fauchery L."/>
            <person name="Guy J."/>
            <person name="Iotti M."/>
            <person name="Le Tacon F."/>
            <person name="Lindquist E.A."/>
            <person name="Lipzen A."/>
            <person name="Malagnac F."/>
            <person name="Mello A."/>
            <person name="Molinier V."/>
            <person name="Miyauchi S."/>
            <person name="Poulain J."/>
            <person name="Riccioni C."/>
            <person name="Rubini A."/>
            <person name="Sitrit Y."/>
            <person name="Splivallo R."/>
            <person name="Traeger S."/>
            <person name="Wang M."/>
            <person name="Zifcakova L."/>
            <person name="Wipf D."/>
            <person name="Zambonelli A."/>
            <person name="Paolocci F."/>
            <person name="Nowrousian M."/>
            <person name="Ottonello S."/>
            <person name="Baldrian P."/>
            <person name="Spatafora J.W."/>
            <person name="Henrissat B."/>
            <person name="Nagy L.G."/>
            <person name="Aury J.M."/>
            <person name="Wincker P."/>
            <person name="Grigoriev I.V."/>
            <person name="Bonfante P."/>
            <person name="Martin F.M."/>
        </authorList>
    </citation>
    <scope>NUCLEOTIDE SEQUENCE [LARGE SCALE GENOMIC DNA]</scope>
    <source>
        <strain evidence="13 14">CCBAS932</strain>
    </source>
</reference>
<evidence type="ECO:0000256" key="3">
    <source>
        <dbReference type="ARBA" id="ARBA00022741"/>
    </source>
</evidence>
<organism evidence="13 14">
    <name type="scientific">Morchella conica CCBAS932</name>
    <dbReference type="NCBI Taxonomy" id="1392247"/>
    <lineage>
        <taxon>Eukaryota</taxon>
        <taxon>Fungi</taxon>
        <taxon>Dikarya</taxon>
        <taxon>Ascomycota</taxon>
        <taxon>Pezizomycotina</taxon>
        <taxon>Pezizomycetes</taxon>
        <taxon>Pezizales</taxon>
        <taxon>Morchellaceae</taxon>
        <taxon>Morchella</taxon>
    </lineage>
</organism>
<keyword evidence="4 9" id="KW-0067">ATP-binding</keyword>
<dbReference type="Proteomes" id="UP000277580">
    <property type="component" value="Unassembled WGS sequence"/>
</dbReference>
<evidence type="ECO:0000256" key="8">
    <source>
        <dbReference type="ARBA" id="ARBA00047514"/>
    </source>
</evidence>
<dbReference type="AlphaFoldDB" id="A0A3N4KWB5"/>
<dbReference type="InterPro" id="IPR036086">
    <property type="entry name" value="ParB/Sulfiredoxin_sf"/>
</dbReference>
<feature type="disulfide bond" description="Interchain" evidence="11">
    <location>
        <position position="77"/>
    </location>
</feature>
<evidence type="ECO:0000313" key="13">
    <source>
        <dbReference type="EMBL" id="RPB13758.1"/>
    </source>
</evidence>
<dbReference type="GO" id="GO:0005737">
    <property type="term" value="C:cytoplasm"/>
    <property type="evidence" value="ECO:0007669"/>
    <property type="project" value="TreeGrafter"/>
</dbReference>
<dbReference type="EMBL" id="ML119121">
    <property type="protein sequence ID" value="RPB13758.1"/>
    <property type="molecule type" value="Genomic_DNA"/>
</dbReference>
<dbReference type="PANTHER" id="PTHR21348">
    <property type="match status" value="1"/>
</dbReference>
<keyword evidence="3 9" id="KW-0547">Nucleotide-binding</keyword>
<evidence type="ECO:0000256" key="9">
    <source>
        <dbReference type="PIRNR" id="PIRNR017267"/>
    </source>
</evidence>
<evidence type="ECO:0000256" key="1">
    <source>
        <dbReference type="ARBA" id="ARBA00009609"/>
    </source>
</evidence>
<dbReference type="Pfam" id="PF02195">
    <property type="entry name" value="ParB_N"/>
    <property type="match status" value="1"/>
</dbReference>
<evidence type="ECO:0000259" key="12">
    <source>
        <dbReference type="Pfam" id="PF02195"/>
    </source>
</evidence>
<evidence type="ECO:0000256" key="2">
    <source>
        <dbReference type="ARBA" id="ARBA00013055"/>
    </source>
</evidence>
<dbReference type="PANTHER" id="PTHR21348:SF2">
    <property type="entry name" value="SULFIREDOXIN-1"/>
    <property type="match status" value="1"/>
</dbReference>
<evidence type="ECO:0000256" key="7">
    <source>
        <dbReference type="ARBA" id="ARBA00023157"/>
    </source>
</evidence>
<evidence type="ECO:0000256" key="5">
    <source>
        <dbReference type="ARBA" id="ARBA00022862"/>
    </source>
</evidence>
<protein>
    <recommendedName>
        <fullName evidence="2 9">Sulfiredoxin</fullName>
        <ecNumber evidence="2 9">1.8.98.2</ecNumber>
    </recommendedName>
</protein>
<dbReference type="CDD" id="cd16395">
    <property type="entry name" value="Srx"/>
    <property type="match status" value="1"/>
</dbReference>
<evidence type="ECO:0000256" key="10">
    <source>
        <dbReference type="PIRSR" id="PIRSR017267-1"/>
    </source>
</evidence>
<comment type="similarity">
    <text evidence="1 9">Belongs to the sulfiredoxin family.</text>
</comment>
<sequence length="117" mass="12781">MSLQSRNIHATRTLPLALILRPIPPVLDDSKVDNMVCTLQKNPPAGTEFEPGTLPPVDILHYQSPAGKDFYFAFGGCHRLQAYGRAQVEDVNCKVLKVTKSMLKVYLGGSVDAIVGE</sequence>
<name>A0A3N4KWB5_9PEZI</name>
<proteinExistence type="inferred from homology"/>
<feature type="domain" description="ParB-like N-terminal" evidence="12">
    <location>
        <begin position="12"/>
        <end position="108"/>
    </location>
</feature>
<gene>
    <name evidence="13" type="ORF">P167DRAFT_573059</name>
</gene>
<dbReference type="PIRSF" id="PIRSF017267">
    <property type="entry name" value="Sulfiredoxin"/>
    <property type="match status" value="1"/>
</dbReference>
<dbReference type="FunCoup" id="A0A3N4KWB5">
    <property type="interactions" value="344"/>
</dbReference>
<keyword evidence="14" id="KW-1185">Reference proteome</keyword>
<dbReference type="InParanoid" id="A0A3N4KWB5"/>
<feature type="binding site" evidence="10">
    <location>
        <begin position="76"/>
        <end position="79"/>
    </location>
    <ligand>
        <name>ATP</name>
        <dbReference type="ChEBI" id="CHEBI:30616"/>
    </ligand>
</feature>
<accession>A0A3N4KWB5</accession>
<dbReference type="GO" id="GO:0034599">
    <property type="term" value="P:cellular response to oxidative stress"/>
    <property type="evidence" value="ECO:0007669"/>
    <property type="project" value="TreeGrafter"/>
</dbReference>
<dbReference type="GO" id="GO:0032542">
    <property type="term" value="F:sulfiredoxin activity"/>
    <property type="evidence" value="ECO:0007669"/>
    <property type="project" value="UniProtKB-EC"/>
</dbReference>
<comment type="catalytic activity">
    <reaction evidence="8 9">
        <text>S-hydroxy-S-oxy-L-cysteinyl-[peroxiredoxin] + [protein]-dithiol + ATP = S-hydroxy-L-cysteinyl-[peroxiredoxin] + [protein]-disulfide + ADP + phosphate</text>
        <dbReference type="Rhea" id="RHEA:17545"/>
        <dbReference type="Rhea" id="RHEA-COMP:10593"/>
        <dbReference type="Rhea" id="RHEA-COMP:10594"/>
        <dbReference type="Rhea" id="RHEA-COMP:13681"/>
        <dbReference type="Rhea" id="RHEA-COMP:17976"/>
        <dbReference type="ChEBI" id="CHEBI:29950"/>
        <dbReference type="ChEBI" id="CHEBI:30616"/>
        <dbReference type="ChEBI" id="CHEBI:43474"/>
        <dbReference type="ChEBI" id="CHEBI:50058"/>
        <dbReference type="ChEBI" id="CHEBI:61973"/>
        <dbReference type="ChEBI" id="CHEBI:61974"/>
        <dbReference type="ChEBI" id="CHEBI:456216"/>
        <dbReference type="EC" id="1.8.98.2"/>
    </reaction>
</comment>
<dbReference type="InterPro" id="IPR003115">
    <property type="entry name" value="ParB_N"/>
</dbReference>
<keyword evidence="6 9" id="KW-0560">Oxidoreductase</keyword>
<keyword evidence="5 9" id="KW-0049">Antioxidant</keyword>
<evidence type="ECO:0000313" key="14">
    <source>
        <dbReference type="Proteomes" id="UP000277580"/>
    </source>
</evidence>
<dbReference type="STRING" id="1392247.A0A3N4KWB5"/>
<dbReference type="OrthoDB" id="10023328at2759"/>
<dbReference type="GO" id="GO:0005524">
    <property type="term" value="F:ATP binding"/>
    <property type="evidence" value="ECO:0007669"/>
    <property type="project" value="UniProtKB-KW"/>
</dbReference>
<evidence type="ECO:0000256" key="11">
    <source>
        <dbReference type="PIRSR" id="PIRSR017267-2"/>
    </source>
</evidence>
<evidence type="ECO:0000256" key="6">
    <source>
        <dbReference type="ARBA" id="ARBA00023002"/>
    </source>
</evidence>
<dbReference type="EC" id="1.8.98.2" evidence="2 9"/>
<dbReference type="InterPro" id="IPR016692">
    <property type="entry name" value="Sulfiredoxin"/>
</dbReference>
<dbReference type="Gene3D" id="3.90.1530.10">
    <property type="entry name" value="Conserved hypothetical protein from pyrococcus furiosus pfu- 392566-001, ParB domain"/>
    <property type="match status" value="1"/>
</dbReference>